<dbReference type="InParanoid" id="L2GSN0"/>
<feature type="transmembrane region" description="Helical" evidence="1">
    <location>
        <begin position="44"/>
        <end position="65"/>
    </location>
</feature>
<feature type="transmembrane region" description="Helical" evidence="1">
    <location>
        <begin position="96"/>
        <end position="117"/>
    </location>
</feature>
<dbReference type="AlphaFoldDB" id="L2GSN0"/>
<sequence>MPLKTGNIYNSKIGIIYIFSIFTLLEISLYGINVYFIPTVIPDYPFTVYGASLILGNFFLTEAIITRNIYQMCIYPFLYAYTLSVNLLNITHHNNISLACQMVLIAIIVLHGVLFLMKFRDFFYEFSWYYYKKIGGRQEIIGKSIFLIRSE</sequence>
<name>L2GSN0_VAVCU</name>
<feature type="transmembrane region" description="Helical" evidence="1">
    <location>
        <begin position="72"/>
        <end position="90"/>
    </location>
</feature>
<gene>
    <name evidence="2" type="ORF">VCUG_02408</name>
</gene>
<dbReference type="OrthoDB" id="2191262at2759"/>
<dbReference type="RefSeq" id="XP_008075416.1">
    <property type="nucleotide sequence ID" value="XM_008077225.1"/>
</dbReference>
<keyword evidence="1" id="KW-0472">Membrane</keyword>
<accession>L2GSN0</accession>
<feature type="transmembrane region" description="Helical" evidence="1">
    <location>
        <begin position="12"/>
        <end position="32"/>
    </location>
</feature>
<dbReference type="EMBL" id="GL877464">
    <property type="protein sequence ID" value="ELA46100.1"/>
    <property type="molecule type" value="Genomic_DNA"/>
</dbReference>
<proteinExistence type="predicted"/>
<organism evidence="2 3">
    <name type="scientific">Vavraia culicis (isolate floridensis)</name>
    <name type="common">Microsporidian parasite</name>
    <dbReference type="NCBI Taxonomy" id="948595"/>
    <lineage>
        <taxon>Eukaryota</taxon>
        <taxon>Fungi</taxon>
        <taxon>Fungi incertae sedis</taxon>
        <taxon>Microsporidia</taxon>
        <taxon>Pleistophoridae</taxon>
        <taxon>Vavraia</taxon>
    </lineage>
</organism>
<dbReference type="Proteomes" id="UP000011081">
    <property type="component" value="Unassembled WGS sequence"/>
</dbReference>
<evidence type="ECO:0000313" key="2">
    <source>
        <dbReference type="EMBL" id="ELA46100.1"/>
    </source>
</evidence>
<keyword evidence="1" id="KW-0812">Transmembrane</keyword>
<dbReference type="OMA" id="VIPDYPF"/>
<reference evidence="3" key="1">
    <citation type="submission" date="2011-03" db="EMBL/GenBank/DDBJ databases">
        <title>The genome sequence of Vavraia culicis strain floridensis.</title>
        <authorList>
            <consortium name="The Broad Institute Genome Sequencing Platform"/>
            <person name="Cuomo C."/>
            <person name="Becnel J."/>
            <person name="Sanscrainte N."/>
            <person name="Young S.K."/>
            <person name="Zeng Q."/>
            <person name="Gargeya S."/>
            <person name="Fitzgerald M."/>
            <person name="Haas B."/>
            <person name="Abouelleil A."/>
            <person name="Alvarado L."/>
            <person name="Arachchi H.M."/>
            <person name="Berlin A."/>
            <person name="Chapman S.B."/>
            <person name="Gearin G."/>
            <person name="Goldberg J."/>
            <person name="Griggs A."/>
            <person name="Gujja S."/>
            <person name="Hansen M."/>
            <person name="Heiman D."/>
            <person name="Howarth C."/>
            <person name="Larimer J."/>
            <person name="Lui A."/>
            <person name="MacDonald P.J.P."/>
            <person name="McCowen C."/>
            <person name="Montmayeur A."/>
            <person name="Murphy C."/>
            <person name="Neiman D."/>
            <person name="Pearson M."/>
            <person name="Priest M."/>
            <person name="Roberts A."/>
            <person name="Saif S."/>
            <person name="Shea T."/>
            <person name="Sisk P."/>
            <person name="Stolte C."/>
            <person name="Sykes S."/>
            <person name="Wortman J."/>
            <person name="Nusbaum C."/>
            <person name="Birren B."/>
        </authorList>
    </citation>
    <scope>NUCLEOTIDE SEQUENCE [LARGE SCALE GENOMIC DNA]</scope>
    <source>
        <strain evidence="3">floridensis</strain>
    </source>
</reference>
<dbReference type="HOGENOM" id="CLU_141794_0_0_1"/>
<evidence type="ECO:0000313" key="3">
    <source>
        <dbReference type="Proteomes" id="UP000011081"/>
    </source>
</evidence>
<evidence type="ECO:0000256" key="1">
    <source>
        <dbReference type="SAM" id="Phobius"/>
    </source>
</evidence>
<dbReference type="GeneID" id="19880270"/>
<keyword evidence="3" id="KW-1185">Reference proteome</keyword>
<protein>
    <submittedName>
        <fullName evidence="2">Uncharacterized protein</fullName>
    </submittedName>
</protein>
<dbReference type="VEuPathDB" id="MicrosporidiaDB:VCUG_02408"/>
<keyword evidence="1" id="KW-1133">Transmembrane helix</keyword>